<reference evidence="2" key="1">
    <citation type="journal article" date="2016" name="Sci. Rep.">
        <title>Genome analysis of the kiwifruit canker pathogen Pseudomonas syringae pv. actinidiae biovar 5.</title>
        <authorList>
            <person name="Fujikawa T."/>
            <person name="Sawada H."/>
        </authorList>
    </citation>
    <scope>NUCLEOTIDE SEQUENCE [LARGE SCALE GENOMIC DNA]</scope>
    <source>
        <strain evidence="2">MAFF 212061</strain>
    </source>
</reference>
<protein>
    <recommendedName>
        <fullName evidence="3">DUF1534 domain-containing protein</fullName>
    </recommendedName>
</protein>
<accession>A0A261WEF9</accession>
<name>A0A261WEF9_9PSED</name>
<evidence type="ECO:0000313" key="1">
    <source>
        <dbReference type="EMBL" id="OZI84477.1"/>
    </source>
</evidence>
<evidence type="ECO:0000313" key="2">
    <source>
        <dbReference type="Proteomes" id="UP000217163"/>
    </source>
</evidence>
<proteinExistence type="predicted"/>
<organism evidence="1 2">
    <name type="scientific">Pseudomonas avellanae</name>
    <dbReference type="NCBI Taxonomy" id="46257"/>
    <lineage>
        <taxon>Bacteria</taxon>
        <taxon>Pseudomonadati</taxon>
        <taxon>Pseudomonadota</taxon>
        <taxon>Gammaproteobacteria</taxon>
        <taxon>Pseudomonadales</taxon>
        <taxon>Pseudomonadaceae</taxon>
        <taxon>Pseudomonas</taxon>
    </lineage>
</organism>
<gene>
    <name evidence="1" type="ORF">CFN58_24410</name>
</gene>
<dbReference type="EMBL" id="NKQU01000596">
    <property type="protein sequence ID" value="OZI84477.1"/>
    <property type="molecule type" value="Genomic_DNA"/>
</dbReference>
<evidence type="ECO:0008006" key="3">
    <source>
        <dbReference type="Google" id="ProtNLM"/>
    </source>
</evidence>
<dbReference type="Proteomes" id="UP000217163">
    <property type="component" value="Unassembled WGS sequence"/>
</dbReference>
<comment type="caution">
    <text evidence="1">The sequence shown here is derived from an EMBL/GenBank/DDBJ whole genome shotgun (WGS) entry which is preliminary data.</text>
</comment>
<dbReference type="AlphaFoldDB" id="A0A261WEF9"/>
<sequence>MGLSFPTLWSECGSRRSALQEDAERPERHATRSVARYSEAGARGTVSCLPARSAAVCLGLATGAVARWARCPSVARC</sequence>